<sequence length="313" mass="34178">MAANVTTNPTREQATYTFGHHASVINSHARRTAADSAAFLLPHIQPHHTILDVGCGPGTITVDFAELVPQGHVTGVDFAESVLGKAREHAEARGFTLTAASHGVGSETQNKSDGGSAKTNLTFASVDANALPYPDASFDVVFCHQVLQHVKDPVGILKEMRRVTKPGGIVAAREADYKSFSWWPEPQGMDRWLDVYRTVAKKCGGQPDAGRYVLQWAKEASFNRASLTSTWSSWHYTGEAAEKFGESWVGRALYSDFAKEFLRHGVGNQADLDAISATWKQWATEEDRFIIIPNGEILYIVPEENGSSGDGRC</sequence>
<accession>A0A2T2ZWZ4</accession>
<evidence type="ECO:0000259" key="2">
    <source>
        <dbReference type="Pfam" id="PF08241"/>
    </source>
</evidence>
<dbReference type="InterPro" id="IPR029063">
    <property type="entry name" value="SAM-dependent_MTases_sf"/>
</dbReference>
<keyword evidence="4" id="KW-1185">Reference proteome</keyword>
<dbReference type="STRING" id="2025994.A0A2T2ZWZ4"/>
<evidence type="ECO:0000313" key="4">
    <source>
        <dbReference type="Proteomes" id="UP000241462"/>
    </source>
</evidence>
<dbReference type="Pfam" id="PF08241">
    <property type="entry name" value="Methyltransf_11"/>
    <property type="match status" value="1"/>
</dbReference>
<dbReference type="EMBL" id="KZ678594">
    <property type="protein sequence ID" value="PSR78744.1"/>
    <property type="molecule type" value="Genomic_DNA"/>
</dbReference>
<gene>
    <name evidence="3" type="ORF">BD289DRAFT_508898</name>
</gene>
<dbReference type="GO" id="GO:0008757">
    <property type="term" value="F:S-adenosylmethionine-dependent methyltransferase activity"/>
    <property type="evidence" value="ECO:0007669"/>
    <property type="project" value="InterPro"/>
</dbReference>
<dbReference type="CDD" id="cd02440">
    <property type="entry name" value="AdoMet_MTases"/>
    <property type="match status" value="1"/>
</dbReference>
<dbReference type="Proteomes" id="UP000241462">
    <property type="component" value="Unassembled WGS sequence"/>
</dbReference>
<dbReference type="PANTHER" id="PTHR43591">
    <property type="entry name" value="METHYLTRANSFERASE"/>
    <property type="match status" value="1"/>
</dbReference>
<dbReference type="Gene3D" id="3.40.50.150">
    <property type="entry name" value="Vaccinia Virus protein VP39"/>
    <property type="match status" value="1"/>
</dbReference>
<reference evidence="3 4" key="1">
    <citation type="journal article" date="2018" name="Mycol. Prog.">
        <title>Coniella lustricola, a new species from submerged detritus.</title>
        <authorList>
            <person name="Raudabaugh D.B."/>
            <person name="Iturriaga T."/>
            <person name="Carver A."/>
            <person name="Mondo S."/>
            <person name="Pangilinan J."/>
            <person name="Lipzen A."/>
            <person name="He G."/>
            <person name="Amirebrahimi M."/>
            <person name="Grigoriev I.V."/>
            <person name="Miller A.N."/>
        </authorList>
    </citation>
    <scope>NUCLEOTIDE SEQUENCE [LARGE SCALE GENOMIC DNA]</scope>
    <source>
        <strain evidence="3 4">B22-T-1</strain>
    </source>
</reference>
<organism evidence="3 4">
    <name type="scientific">Coniella lustricola</name>
    <dbReference type="NCBI Taxonomy" id="2025994"/>
    <lineage>
        <taxon>Eukaryota</taxon>
        <taxon>Fungi</taxon>
        <taxon>Dikarya</taxon>
        <taxon>Ascomycota</taxon>
        <taxon>Pezizomycotina</taxon>
        <taxon>Sordariomycetes</taxon>
        <taxon>Sordariomycetidae</taxon>
        <taxon>Diaporthales</taxon>
        <taxon>Schizoparmaceae</taxon>
        <taxon>Coniella</taxon>
    </lineage>
</organism>
<evidence type="ECO:0000313" key="3">
    <source>
        <dbReference type="EMBL" id="PSR78744.1"/>
    </source>
</evidence>
<dbReference type="InParanoid" id="A0A2T2ZWZ4"/>
<dbReference type="SUPFAM" id="SSF53335">
    <property type="entry name" value="S-adenosyl-L-methionine-dependent methyltransferases"/>
    <property type="match status" value="1"/>
</dbReference>
<dbReference type="GO" id="GO:0032259">
    <property type="term" value="P:methylation"/>
    <property type="evidence" value="ECO:0007669"/>
    <property type="project" value="UniProtKB-KW"/>
</dbReference>
<protein>
    <submittedName>
        <fullName evidence="3">UbiE/COQ5 methyltransferase</fullName>
    </submittedName>
</protein>
<keyword evidence="3" id="KW-0808">Transferase</keyword>
<comment type="similarity">
    <text evidence="1">Belongs to the methyltransferase superfamily. LaeA methyltransferase family.</text>
</comment>
<name>A0A2T2ZWZ4_9PEZI</name>
<dbReference type="InterPro" id="IPR013216">
    <property type="entry name" value="Methyltransf_11"/>
</dbReference>
<feature type="domain" description="Methyltransferase type 11" evidence="2">
    <location>
        <begin position="51"/>
        <end position="171"/>
    </location>
</feature>
<dbReference type="OrthoDB" id="10017101at2759"/>
<evidence type="ECO:0000256" key="1">
    <source>
        <dbReference type="ARBA" id="ARBA00038158"/>
    </source>
</evidence>
<proteinExistence type="inferred from homology"/>
<dbReference type="PANTHER" id="PTHR43591:SF24">
    <property type="entry name" value="2-METHOXY-6-POLYPRENYL-1,4-BENZOQUINOL METHYLASE, MITOCHONDRIAL"/>
    <property type="match status" value="1"/>
</dbReference>
<dbReference type="AlphaFoldDB" id="A0A2T2ZWZ4"/>
<keyword evidence="3" id="KW-0489">Methyltransferase</keyword>